<evidence type="ECO:0000313" key="2">
    <source>
        <dbReference type="EMBL" id="QDT63923.1"/>
    </source>
</evidence>
<accession>A0A517T6C2</accession>
<name>A0A517T6C2_9PLAN</name>
<dbReference type="InterPro" id="IPR014752">
    <property type="entry name" value="Arrestin-like_C"/>
</dbReference>
<dbReference type="AlphaFoldDB" id="A0A517T6C2"/>
<dbReference type="InterPro" id="IPR011021">
    <property type="entry name" value="Arrestin-like_N"/>
</dbReference>
<sequence length="123" mass="13881">MIEVKFESETIDPGQPIRGEVLWYPEKDVTPRKVTVAVGWKTEGRADQTKDMIAHHDENVGSVVQGDEIRIPFSCQIPADVMPSFAGQLIRIVWHVHVRADLPWAWDEKADFEFTVNPAVAEG</sequence>
<gene>
    <name evidence="2" type="ORF">V22_11510</name>
</gene>
<dbReference type="Proteomes" id="UP000319976">
    <property type="component" value="Chromosome"/>
</dbReference>
<dbReference type="RefSeq" id="WP_145260635.1">
    <property type="nucleotide sequence ID" value="NZ_CP036316.1"/>
</dbReference>
<dbReference type="InterPro" id="IPR014756">
    <property type="entry name" value="Ig_E-set"/>
</dbReference>
<dbReference type="Gene3D" id="2.60.40.640">
    <property type="match status" value="1"/>
</dbReference>
<dbReference type="KEGG" id="chya:V22_11510"/>
<dbReference type="SUPFAM" id="SSF81296">
    <property type="entry name" value="E set domains"/>
    <property type="match status" value="1"/>
</dbReference>
<evidence type="ECO:0000313" key="3">
    <source>
        <dbReference type="Proteomes" id="UP000319976"/>
    </source>
</evidence>
<protein>
    <recommendedName>
        <fullName evidence="1">Arrestin-like N-terminal domain-containing protein</fullName>
    </recommendedName>
</protein>
<dbReference type="OrthoDB" id="269669at2"/>
<evidence type="ECO:0000259" key="1">
    <source>
        <dbReference type="Pfam" id="PF00339"/>
    </source>
</evidence>
<dbReference type="Pfam" id="PF00339">
    <property type="entry name" value="Arrestin_N"/>
    <property type="match status" value="1"/>
</dbReference>
<feature type="domain" description="Arrestin-like N-terminal" evidence="1">
    <location>
        <begin position="71"/>
        <end position="119"/>
    </location>
</feature>
<proteinExistence type="predicted"/>
<reference evidence="2 3" key="1">
    <citation type="submission" date="2019-02" db="EMBL/GenBank/DDBJ databases">
        <title>Deep-cultivation of Planctomycetes and their phenomic and genomic characterization uncovers novel biology.</title>
        <authorList>
            <person name="Wiegand S."/>
            <person name="Jogler M."/>
            <person name="Boedeker C."/>
            <person name="Pinto D."/>
            <person name="Vollmers J."/>
            <person name="Rivas-Marin E."/>
            <person name="Kohn T."/>
            <person name="Peeters S.H."/>
            <person name="Heuer A."/>
            <person name="Rast P."/>
            <person name="Oberbeckmann S."/>
            <person name="Bunk B."/>
            <person name="Jeske O."/>
            <person name="Meyerdierks A."/>
            <person name="Storesund J.E."/>
            <person name="Kallscheuer N."/>
            <person name="Luecker S."/>
            <person name="Lage O.M."/>
            <person name="Pohl T."/>
            <person name="Merkel B.J."/>
            <person name="Hornburger P."/>
            <person name="Mueller R.-W."/>
            <person name="Bruemmer F."/>
            <person name="Labrenz M."/>
            <person name="Spormann A.M."/>
            <person name="Op den Camp H."/>
            <person name="Overmann J."/>
            <person name="Amann R."/>
            <person name="Jetten M.S.M."/>
            <person name="Mascher T."/>
            <person name="Medema M.H."/>
            <person name="Devos D.P."/>
            <person name="Kaster A.-K."/>
            <person name="Ovreas L."/>
            <person name="Rohde M."/>
            <person name="Galperin M.Y."/>
            <person name="Jogler C."/>
        </authorList>
    </citation>
    <scope>NUCLEOTIDE SEQUENCE [LARGE SCALE GENOMIC DNA]</scope>
    <source>
        <strain evidence="2 3">V22</strain>
    </source>
</reference>
<keyword evidence="3" id="KW-1185">Reference proteome</keyword>
<organism evidence="2 3">
    <name type="scientific">Calycomorphotria hydatis</name>
    <dbReference type="NCBI Taxonomy" id="2528027"/>
    <lineage>
        <taxon>Bacteria</taxon>
        <taxon>Pseudomonadati</taxon>
        <taxon>Planctomycetota</taxon>
        <taxon>Planctomycetia</taxon>
        <taxon>Planctomycetales</taxon>
        <taxon>Planctomycetaceae</taxon>
        <taxon>Calycomorphotria</taxon>
    </lineage>
</organism>
<dbReference type="EMBL" id="CP036316">
    <property type="protein sequence ID" value="QDT63923.1"/>
    <property type="molecule type" value="Genomic_DNA"/>
</dbReference>